<dbReference type="OrthoDB" id="5832112at2759"/>
<comment type="caution">
    <text evidence="4">The sequence shown here is derived from an EMBL/GenBank/DDBJ whole genome shotgun (WGS) entry which is preliminary data.</text>
</comment>
<dbReference type="AlphaFoldDB" id="A0A8S1EWT3"/>
<dbReference type="PANTHER" id="PTHR37984:SF5">
    <property type="entry name" value="PROTEIN NYNRIN-LIKE"/>
    <property type="match status" value="1"/>
</dbReference>
<dbReference type="PANTHER" id="PTHR37984">
    <property type="entry name" value="PROTEIN CBG26694"/>
    <property type="match status" value="1"/>
</dbReference>
<dbReference type="GO" id="GO:0003676">
    <property type="term" value="F:nucleic acid binding"/>
    <property type="evidence" value="ECO:0007669"/>
    <property type="project" value="InterPro"/>
</dbReference>
<dbReference type="Gene3D" id="1.10.340.70">
    <property type="match status" value="1"/>
</dbReference>
<dbReference type="EMBL" id="CADEPM010000003">
    <property type="protein sequence ID" value="CAB3402465.1"/>
    <property type="molecule type" value="Genomic_DNA"/>
</dbReference>
<dbReference type="Proteomes" id="UP000494206">
    <property type="component" value="Unassembled WGS sequence"/>
</dbReference>
<name>A0A8S1EWT3_9PELO</name>
<dbReference type="PROSITE" id="PS50994">
    <property type="entry name" value="INTEGRASE"/>
    <property type="match status" value="1"/>
</dbReference>
<dbReference type="InterPro" id="IPR012337">
    <property type="entry name" value="RNaseH-like_sf"/>
</dbReference>
<dbReference type="InterPro" id="IPR001584">
    <property type="entry name" value="Integrase_cat-core"/>
</dbReference>
<dbReference type="GO" id="GO:0015074">
    <property type="term" value="P:DNA integration"/>
    <property type="evidence" value="ECO:0007669"/>
    <property type="project" value="InterPro"/>
</dbReference>
<reference evidence="4 5" key="1">
    <citation type="submission" date="2020-04" db="EMBL/GenBank/DDBJ databases">
        <authorList>
            <person name="Laetsch R D."/>
            <person name="Stevens L."/>
            <person name="Kumar S."/>
            <person name="Blaxter L. M."/>
        </authorList>
    </citation>
    <scope>NUCLEOTIDE SEQUENCE [LARGE SCALE GENOMIC DNA]</scope>
</reference>
<dbReference type="Gene3D" id="3.30.420.10">
    <property type="entry name" value="Ribonuclease H-like superfamily/Ribonuclease H"/>
    <property type="match status" value="1"/>
</dbReference>
<accession>A0A8S1EWT3</accession>
<organism evidence="4 5">
    <name type="scientific">Caenorhabditis bovis</name>
    <dbReference type="NCBI Taxonomy" id="2654633"/>
    <lineage>
        <taxon>Eukaryota</taxon>
        <taxon>Metazoa</taxon>
        <taxon>Ecdysozoa</taxon>
        <taxon>Nematoda</taxon>
        <taxon>Chromadorea</taxon>
        <taxon>Rhabditida</taxon>
        <taxon>Rhabditina</taxon>
        <taxon>Rhabditomorpha</taxon>
        <taxon>Rhabditoidea</taxon>
        <taxon>Rhabditidae</taxon>
        <taxon>Peloderinae</taxon>
        <taxon>Caenorhabditis</taxon>
    </lineage>
</organism>
<evidence type="ECO:0000313" key="4">
    <source>
        <dbReference type="EMBL" id="CAB3402465.1"/>
    </source>
</evidence>
<dbReference type="InterPro" id="IPR050951">
    <property type="entry name" value="Retrovirus_Pol_polyprotein"/>
</dbReference>
<evidence type="ECO:0000256" key="1">
    <source>
        <dbReference type="ARBA" id="ARBA00012493"/>
    </source>
</evidence>
<dbReference type="Pfam" id="PF00665">
    <property type="entry name" value="rve"/>
    <property type="match status" value="1"/>
</dbReference>
<evidence type="ECO:0000256" key="2">
    <source>
        <dbReference type="SAM" id="MobiDB-lite"/>
    </source>
</evidence>
<feature type="domain" description="Integrase catalytic" evidence="3">
    <location>
        <begin position="83"/>
        <end position="175"/>
    </location>
</feature>
<feature type="region of interest" description="Disordered" evidence="2">
    <location>
        <begin position="191"/>
        <end position="211"/>
    </location>
</feature>
<dbReference type="InterPro" id="IPR041588">
    <property type="entry name" value="Integrase_H2C2"/>
</dbReference>
<protein>
    <recommendedName>
        <fullName evidence="1">RNA-directed DNA polymerase</fullName>
        <ecNumber evidence="1">2.7.7.49</ecNumber>
    </recommendedName>
</protein>
<sequence length="286" mass="32439">MVNDIFIDFRKKSATRSYLAIHHSKFGTAHLGIKKTGARVKQIATWPEMSKNILNTVRQCETCQANKDPAQYRISAELEQLPTATRPFERVHADVVGPLPETLTGNKYIFVFVCAFTKFIIAEVMANQRADTLARIFTNRVIARFGVPELLITDHGTNFLSAFADCNDYAEFLNRTLRRIYTTSQRNIGTGRAIQSKKSDNRANPNNPRINIGDHVMLRKITRNKIARIFSEPLKAIAIDGQNLTVSLGTRSNTRNHQERTYTIHRNRCKLHTPSSNSPDTDPNQQ</sequence>
<evidence type="ECO:0000313" key="5">
    <source>
        <dbReference type="Proteomes" id="UP000494206"/>
    </source>
</evidence>
<dbReference type="EC" id="2.7.7.49" evidence="1"/>
<dbReference type="Pfam" id="PF17921">
    <property type="entry name" value="Integrase_H2C2"/>
    <property type="match status" value="1"/>
</dbReference>
<dbReference type="GO" id="GO:0003964">
    <property type="term" value="F:RNA-directed DNA polymerase activity"/>
    <property type="evidence" value="ECO:0007669"/>
    <property type="project" value="UniProtKB-EC"/>
</dbReference>
<dbReference type="InterPro" id="IPR036397">
    <property type="entry name" value="RNaseH_sf"/>
</dbReference>
<gene>
    <name evidence="4" type="ORF">CBOVIS_LOCUS5080</name>
</gene>
<keyword evidence="5" id="KW-1185">Reference proteome</keyword>
<feature type="compositionally biased region" description="Low complexity" evidence="2">
    <location>
        <begin position="202"/>
        <end position="211"/>
    </location>
</feature>
<dbReference type="SUPFAM" id="SSF53098">
    <property type="entry name" value="Ribonuclease H-like"/>
    <property type="match status" value="1"/>
</dbReference>
<evidence type="ECO:0000259" key="3">
    <source>
        <dbReference type="PROSITE" id="PS50994"/>
    </source>
</evidence>
<proteinExistence type="predicted"/>